<dbReference type="AlphaFoldDB" id="I0R7P5"/>
<comment type="caution">
    <text evidence="1">The sequence shown here is derived from an EMBL/GenBank/DDBJ whole genome shotgun (WGS) entry which is preliminary data.</text>
</comment>
<organism evidence="1 2">
    <name type="scientific">Lachnoanaerobaculum saburreum F0468</name>
    <dbReference type="NCBI Taxonomy" id="1095750"/>
    <lineage>
        <taxon>Bacteria</taxon>
        <taxon>Bacillati</taxon>
        <taxon>Bacillota</taxon>
        <taxon>Clostridia</taxon>
        <taxon>Lachnospirales</taxon>
        <taxon>Lachnospiraceae</taxon>
        <taxon>Lachnoanaerobaculum</taxon>
    </lineage>
</organism>
<dbReference type="InterPro" id="IPR020288">
    <property type="entry name" value="Sheath_initiator"/>
</dbReference>
<dbReference type="EMBL" id="AJGH01000069">
    <property type="protein sequence ID" value="EIC95703.1"/>
    <property type="molecule type" value="Genomic_DNA"/>
</dbReference>
<evidence type="ECO:0000313" key="1">
    <source>
        <dbReference type="EMBL" id="EIC95703.1"/>
    </source>
</evidence>
<keyword evidence="2" id="KW-1185">Reference proteome</keyword>
<gene>
    <name evidence="1" type="ORF">HMPREF9970_2281</name>
</gene>
<name>I0R7P5_9FIRM</name>
<dbReference type="eggNOG" id="COG3628">
    <property type="taxonomic scope" value="Bacteria"/>
</dbReference>
<dbReference type="RefSeq" id="WP_008754057.1">
    <property type="nucleotide sequence ID" value="NZ_AJGH01000069.1"/>
</dbReference>
<dbReference type="Proteomes" id="UP000005039">
    <property type="component" value="Unassembled WGS sequence"/>
</dbReference>
<evidence type="ECO:0000313" key="2">
    <source>
        <dbReference type="Proteomes" id="UP000005039"/>
    </source>
</evidence>
<dbReference type="PATRIC" id="fig|1095750.3.peg.1500"/>
<dbReference type="OrthoDB" id="89089at2"/>
<protein>
    <submittedName>
        <fullName evidence="1">PF10934 family protein</fullName>
    </submittedName>
</protein>
<reference evidence="1 2" key="1">
    <citation type="submission" date="2012-03" db="EMBL/GenBank/DDBJ databases">
        <authorList>
            <person name="Durkin A.S."/>
            <person name="McCorrison J."/>
            <person name="Torralba M."/>
            <person name="Gillis M."/>
            <person name="Methe B."/>
            <person name="Sutton G."/>
            <person name="Nelson K.E."/>
        </authorList>
    </citation>
    <scope>NUCLEOTIDE SEQUENCE [LARGE SCALE GENOMIC DNA]</scope>
    <source>
        <strain evidence="1 2">F0468</strain>
    </source>
</reference>
<accession>I0R7P5</accession>
<dbReference type="Pfam" id="PF10934">
    <property type="entry name" value="Sheath_initiator"/>
    <property type="match status" value="1"/>
</dbReference>
<sequence>MSILPSFLQELSDTKAIKEDDSQVVKVPKEYGIDFRTGQLTGKIVEGLEAIKVWIWLCMHTERFRHAIYSADYGASLEQYIGHMLSEEYINTDCESEITDALLINEYIESIEDFEAVRNSDSLNISFRVVTKFGSIEVDENVRR</sequence>
<proteinExistence type="predicted"/>